<gene>
    <name evidence="2" type="ordered locus">zobellia_4202</name>
</gene>
<evidence type="ECO:0000313" key="3">
    <source>
        <dbReference type="Proteomes" id="UP000008898"/>
    </source>
</evidence>
<keyword evidence="3" id="KW-1185">Reference proteome</keyword>
<dbReference type="HOGENOM" id="CLU_2095975_0_0_10"/>
<feature type="transmembrane region" description="Helical" evidence="1">
    <location>
        <begin position="22"/>
        <end position="47"/>
    </location>
</feature>
<reference evidence="3" key="1">
    <citation type="submission" date="2009-07" db="EMBL/GenBank/DDBJ databases">
        <title>Complete genome sequence of Zobellia galactanivorans Dsij.</title>
        <authorList>
            <consortium name="Genoscope - CEA"/>
        </authorList>
    </citation>
    <scope>NUCLEOTIDE SEQUENCE [LARGE SCALE GENOMIC DNA]</scope>
    <source>
        <strain evidence="3">DSM 12802 / CCUG 47099 / CIP 106680 / NCIMB 13871 / Dsij</strain>
    </source>
</reference>
<reference evidence="2 3" key="2">
    <citation type="journal article" date="2012" name="Environ. Microbiol.">
        <title>Characterization of the first alginolytic operons in a marine bacterium: from their emergence in marine Flavobacteriia to their independent transfers to marine Proteobacteria and human gut Bacteroides.</title>
        <authorList>
            <person name="Thomas F."/>
            <person name="Barbeyron T."/>
            <person name="Tonon T."/>
            <person name="Genicot S."/>
            <person name="Czjzek M."/>
            <person name="Michel G."/>
        </authorList>
    </citation>
    <scope>NUCLEOTIDE SEQUENCE [LARGE SCALE GENOMIC DNA]</scope>
    <source>
        <strain evidence="3">DSM 12802 / CCUG 47099 / CIP 106680 / NCIMB 13871 / Dsij</strain>
    </source>
</reference>
<evidence type="ECO:0000256" key="1">
    <source>
        <dbReference type="SAM" id="Phobius"/>
    </source>
</evidence>
<keyword evidence="1" id="KW-0812">Transmembrane</keyword>
<protein>
    <submittedName>
        <fullName evidence="2">Hypothetical membrane protein</fullName>
    </submittedName>
</protein>
<keyword evidence="1" id="KW-0472">Membrane</keyword>
<organism evidence="2 3">
    <name type="scientific">Zobellia galactanivorans (strain DSM 12802 / CCUG 47099 / CIP 106680 / NCIMB 13871 / Dsij)</name>
    <dbReference type="NCBI Taxonomy" id="63186"/>
    <lineage>
        <taxon>Bacteria</taxon>
        <taxon>Pseudomonadati</taxon>
        <taxon>Bacteroidota</taxon>
        <taxon>Flavobacteriia</taxon>
        <taxon>Flavobacteriales</taxon>
        <taxon>Flavobacteriaceae</taxon>
        <taxon>Zobellia</taxon>
    </lineage>
</organism>
<dbReference type="Proteomes" id="UP000008898">
    <property type="component" value="Chromosome"/>
</dbReference>
<keyword evidence="1" id="KW-1133">Transmembrane helix</keyword>
<feature type="transmembrane region" description="Helical" evidence="1">
    <location>
        <begin position="54"/>
        <end position="72"/>
    </location>
</feature>
<proteinExistence type="predicted"/>
<dbReference type="KEGG" id="zga:ZOBELLIA_4202"/>
<accession>G0L7W4</accession>
<feature type="transmembrane region" description="Helical" evidence="1">
    <location>
        <begin position="84"/>
        <end position="104"/>
    </location>
</feature>
<sequence length="116" mass="13179">MFIIEFFSIGRGFSMGNKFSDAFSHILLMATITAILGKLLIVLSLVIKKTIAKNAIGIIGVLLLYLSFRYLAYPTLPHTDFHKWAFWSGLPFLLVSIFLFHEQYTVLKASFKKKST</sequence>
<evidence type="ECO:0000313" key="2">
    <source>
        <dbReference type="EMBL" id="CAZ98337.1"/>
    </source>
</evidence>
<dbReference type="AlphaFoldDB" id="G0L7W4"/>
<dbReference type="EMBL" id="FP476056">
    <property type="protein sequence ID" value="CAZ98337.1"/>
    <property type="molecule type" value="Genomic_DNA"/>
</dbReference>
<name>G0L7W4_ZOBGA</name>